<dbReference type="EMBL" id="CP001631">
    <property type="protein sequence ID" value="ACU53743.1"/>
    <property type="molecule type" value="Genomic_DNA"/>
</dbReference>
<evidence type="ECO:0000313" key="2">
    <source>
        <dbReference type="Proteomes" id="UP000000771"/>
    </source>
</evidence>
<protein>
    <submittedName>
        <fullName evidence="1">Uncharacterized protein</fullName>
    </submittedName>
</protein>
<proteinExistence type="predicted"/>
<gene>
    <name evidence="1" type="ordered locus">Afer_0795</name>
</gene>
<dbReference type="HOGENOM" id="CLU_1076163_0_0_11"/>
<dbReference type="KEGG" id="afo:Afer_0795"/>
<accession>C7LYD5</accession>
<dbReference type="Proteomes" id="UP000000771">
    <property type="component" value="Chromosome"/>
</dbReference>
<name>C7LYD5_ACIFD</name>
<sequence length="258" mass="27415">MARLTRSHLQREPRASARATEVIRFASVRAHRARSILGILGALAVGAALGACGSTSPAAPEQPNPAAFSSVDWQRLNLPLPVPNPPFMHVDERLSRQRPVYLVEGGQTVAVLAYEATNFASITPASILLFRATRDHQASLVEALYTAYPALLPHHVTAVVTPTLLAPHPDQPLALPPVPVSAAWIAHNGSRLTLCLMGSYGPAPSNAAEHVAYYVVSLRWRGSGFALVHQSIEAVTLLQHHHGPPTIAPPAGCSHASA</sequence>
<keyword evidence="2" id="KW-1185">Reference proteome</keyword>
<evidence type="ECO:0000313" key="1">
    <source>
        <dbReference type="EMBL" id="ACU53743.1"/>
    </source>
</evidence>
<organism evidence="1 2">
    <name type="scientific">Acidimicrobium ferrooxidans (strain DSM 10331 / JCM 15462 / NBRC 103882 / ICP)</name>
    <dbReference type="NCBI Taxonomy" id="525909"/>
    <lineage>
        <taxon>Bacteria</taxon>
        <taxon>Bacillati</taxon>
        <taxon>Actinomycetota</taxon>
        <taxon>Acidimicrobiia</taxon>
        <taxon>Acidimicrobiales</taxon>
        <taxon>Acidimicrobiaceae</taxon>
        <taxon>Acidimicrobium</taxon>
    </lineage>
</organism>
<reference evidence="1 2" key="1">
    <citation type="journal article" date="2009" name="Stand. Genomic Sci.">
        <title>Complete genome sequence of Acidimicrobium ferrooxidans type strain (ICP).</title>
        <authorList>
            <person name="Clum A."/>
            <person name="Nolan M."/>
            <person name="Lang E."/>
            <person name="Glavina Del Rio T."/>
            <person name="Tice H."/>
            <person name="Copeland A."/>
            <person name="Cheng J.F."/>
            <person name="Lucas S."/>
            <person name="Chen F."/>
            <person name="Bruce D."/>
            <person name="Goodwin L."/>
            <person name="Pitluck S."/>
            <person name="Ivanova N."/>
            <person name="Mavrommatis K."/>
            <person name="Mikhailova N."/>
            <person name="Pati A."/>
            <person name="Chen A."/>
            <person name="Palaniappan K."/>
            <person name="Goker M."/>
            <person name="Spring S."/>
            <person name="Land M."/>
            <person name="Hauser L."/>
            <person name="Chang Y.J."/>
            <person name="Jeffries C.C."/>
            <person name="Chain P."/>
            <person name="Bristow J."/>
            <person name="Eisen J.A."/>
            <person name="Markowitz V."/>
            <person name="Hugenholtz P."/>
            <person name="Kyrpides N.C."/>
            <person name="Klenk H.P."/>
            <person name="Lapidus A."/>
        </authorList>
    </citation>
    <scope>NUCLEOTIDE SEQUENCE [LARGE SCALE GENOMIC DNA]</scope>
    <source>
        <strain evidence="2">DSM 10331 / JCM 15462 / NBRC 103882 / ICP</strain>
    </source>
</reference>
<dbReference type="AlphaFoldDB" id="C7LYD5"/>